<evidence type="ECO:0000313" key="1">
    <source>
        <dbReference type="EMBL" id="TKD71540.1"/>
    </source>
</evidence>
<dbReference type="OrthoDB" id="2925339at2"/>
<dbReference type="InterPro" id="IPR019668">
    <property type="entry name" value="Uncharacterised_YtzC"/>
</dbReference>
<gene>
    <name evidence="1" type="ORF">FBF83_01680</name>
</gene>
<protein>
    <submittedName>
        <fullName evidence="1">DUF2524 family protein</fullName>
    </submittedName>
</protein>
<accession>A0A4U1MM44</accession>
<sequence length="89" mass="10333">MSTYRKVEEMLKNAHELVEYADEQLQLATKQQPAVTDKGYTETQQLLERMSVELDKMIHSANPEQRDALSRAQQQIQDCQNDFILGFDT</sequence>
<reference evidence="1 2" key="1">
    <citation type="submission" date="2019-04" db="EMBL/GenBank/DDBJ databases">
        <title>Genome sequence of Bacillus hwajinpoensis strain Y2.</title>
        <authorList>
            <person name="Fair J.L."/>
            <person name="Maclea K.S."/>
        </authorList>
    </citation>
    <scope>NUCLEOTIDE SEQUENCE [LARGE SCALE GENOMIC DNA]</scope>
    <source>
        <strain evidence="1 2">Y2</strain>
    </source>
</reference>
<dbReference type="Pfam" id="PF10732">
    <property type="entry name" value="DUF2524"/>
    <property type="match status" value="1"/>
</dbReference>
<dbReference type="RefSeq" id="WP_136945414.1">
    <property type="nucleotide sequence ID" value="NZ_SWFM01000001.1"/>
</dbReference>
<proteinExistence type="predicted"/>
<dbReference type="Proteomes" id="UP000310541">
    <property type="component" value="Unassembled WGS sequence"/>
</dbReference>
<organism evidence="1 2">
    <name type="scientific">Guptibacillus hwajinpoensis</name>
    <dbReference type="NCBI Taxonomy" id="208199"/>
    <lineage>
        <taxon>Bacteria</taxon>
        <taxon>Bacillati</taxon>
        <taxon>Bacillota</taxon>
        <taxon>Bacilli</taxon>
        <taxon>Bacillales</taxon>
        <taxon>Guptibacillaceae</taxon>
        <taxon>Guptibacillus</taxon>
    </lineage>
</organism>
<name>A0A4U1MM44_9BACL</name>
<dbReference type="EMBL" id="SWFM01000001">
    <property type="protein sequence ID" value="TKD71540.1"/>
    <property type="molecule type" value="Genomic_DNA"/>
</dbReference>
<evidence type="ECO:0000313" key="2">
    <source>
        <dbReference type="Proteomes" id="UP000310541"/>
    </source>
</evidence>
<comment type="caution">
    <text evidence="1">The sequence shown here is derived from an EMBL/GenBank/DDBJ whole genome shotgun (WGS) entry which is preliminary data.</text>
</comment>
<dbReference type="AlphaFoldDB" id="A0A4U1MM44"/>